<evidence type="ECO:0000256" key="1">
    <source>
        <dbReference type="ARBA" id="ARBA00022741"/>
    </source>
</evidence>
<dbReference type="GO" id="GO:0004386">
    <property type="term" value="F:helicase activity"/>
    <property type="evidence" value="ECO:0007669"/>
    <property type="project" value="UniProtKB-KW"/>
</dbReference>
<evidence type="ECO:0000259" key="6">
    <source>
        <dbReference type="Pfam" id="PF22590"/>
    </source>
</evidence>
<organism evidence="7 8">
    <name type="scientific">SAR324 cluster bacterium</name>
    <dbReference type="NCBI Taxonomy" id="2024889"/>
    <lineage>
        <taxon>Bacteria</taxon>
        <taxon>Deltaproteobacteria</taxon>
        <taxon>SAR324 cluster</taxon>
    </lineage>
</organism>
<evidence type="ECO:0000313" key="7">
    <source>
        <dbReference type="EMBL" id="NMC61808.1"/>
    </source>
</evidence>
<reference evidence="7 8" key="1">
    <citation type="journal article" date="2020" name="Biotechnol. Biofuels">
        <title>New insights from the biogas microbiome by comprehensive genome-resolved metagenomics of nearly 1600 species originating from multiple anaerobic digesters.</title>
        <authorList>
            <person name="Campanaro S."/>
            <person name="Treu L."/>
            <person name="Rodriguez-R L.M."/>
            <person name="Kovalovszki A."/>
            <person name="Ziels R.M."/>
            <person name="Maus I."/>
            <person name="Zhu X."/>
            <person name="Kougias P.G."/>
            <person name="Basile A."/>
            <person name="Luo G."/>
            <person name="Schluter A."/>
            <person name="Konstantinidis K.T."/>
            <person name="Angelidaki I."/>
        </authorList>
    </citation>
    <scope>NUCLEOTIDE SEQUENCE [LARGE SCALE GENOMIC DNA]</scope>
    <source>
        <strain evidence="7">AS27yjCOA_65</strain>
    </source>
</reference>
<dbReference type="SUPFAM" id="SSF52540">
    <property type="entry name" value="P-loop containing nucleoside triphosphate hydrolases"/>
    <property type="match status" value="1"/>
</dbReference>
<accession>A0A7X9FP93</accession>
<protein>
    <submittedName>
        <fullName evidence="7">CRISPR-associated helicase/endonuclease Cas3</fullName>
    </submittedName>
</protein>
<keyword evidence="1" id="KW-0547">Nucleotide-binding</keyword>
<evidence type="ECO:0000256" key="5">
    <source>
        <dbReference type="ARBA" id="ARBA00023118"/>
    </source>
</evidence>
<dbReference type="EMBL" id="JAAZON010000052">
    <property type="protein sequence ID" value="NMC61808.1"/>
    <property type="molecule type" value="Genomic_DNA"/>
</dbReference>
<keyword evidence="3" id="KW-0347">Helicase</keyword>
<dbReference type="InterPro" id="IPR027417">
    <property type="entry name" value="P-loop_NTPase"/>
</dbReference>
<dbReference type="GO" id="GO:0016787">
    <property type="term" value="F:hydrolase activity"/>
    <property type="evidence" value="ECO:0007669"/>
    <property type="project" value="UniProtKB-KW"/>
</dbReference>
<sequence>VLNEIKEKLSKEPVICVSTQLIEAGVDIDFGAVIRYLAGLDSITQAAGRCNRNGERKLGNVWIVNPSKENIEKLKDIKIGIEVAERVLDEFENDPDRFENDRLGLNAMEEYYKYYFYQRKEEMKYKVGKQSPVGRDDDLFNLLSLNTISIAEYMRITNVSPAIPFRQSFQTASKVFNAIDSSTRGVVVPYGQRGEEIVNELCGAFEIEKQYQLLKMAQRYSVNLFPNEFEVMTKKHAIQEVQEGSGIFHLNDQYYSHQFGWCDEIVNKMKPLIYQGGPYG</sequence>
<feature type="non-terminal residue" evidence="7">
    <location>
        <position position="1"/>
    </location>
</feature>
<evidence type="ECO:0000256" key="3">
    <source>
        <dbReference type="ARBA" id="ARBA00022806"/>
    </source>
</evidence>
<dbReference type="GO" id="GO:0005524">
    <property type="term" value="F:ATP binding"/>
    <property type="evidence" value="ECO:0007669"/>
    <property type="project" value="UniProtKB-KW"/>
</dbReference>
<gene>
    <name evidence="7" type="ORF">GYA55_01430</name>
</gene>
<evidence type="ECO:0000256" key="4">
    <source>
        <dbReference type="ARBA" id="ARBA00022840"/>
    </source>
</evidence>
<dbReference type="Gene3D" id="3.40.50.300">
    <property type="entry name" value="P-loop containing nucleotide triphosphate hydrolases"/>
    <property type="match status" value="1"/>
</dbReference>
<proteinExistence type="predicted"/>
<name>A0A7X9FP93_9DELT</name>
<keyword evidence="7" id="KW-0255">Endonuclease</keyword>
<dbReference type="Pfam" id="PF22590">
    <property type="entry name" value="Cas3-like_C_2"/>
    <property type="match status" value="1"/>
</dbReference>
<keyword evidence="4" id="KW-0067">ATP-binding</keyword>
<keyword evidence="2" id="KW-0378">Hydrolase</keyword>
<dbReference type="InterPro" id="IPR054712">
    <property type="entry name" value="Cas3-like_dom"/>
</dbReference>
<keyword evidence="5" id="KW-0051">Antiviral defense</keyword>
<evidence type="ECO:0000256" key="2">
    <source>
        <dbReference type="ARBA" id="ARBA00022801"/>
    </source>
</evidence>
<keyword evidence="7" id="KW-0540">Nuclease</keyword>
<dbReference type="GO" id="GO:0004519">
    <property type="term" value="F:endonuclease activity"/>
    <property type="evidence" value="ECO:0007669"/>
    <property type="project" value="UniProtKB-KW"/>
</dbReference>
<feature type="domain" description="CRISPR-associated nuclease/helicase Cas3" evidence="6">
    <location>
        <begin position="8"/>
        <end position="54"/>
    </location>
</feature>
<dbReference type="GO" id="GO:0051607">
    <property type="term" value="P:defense response to virus"/>
    <property type="evidence" value="ECO:0007669"/>
    <property type="project" value="UniProtKB-KW"/>
</dbReference>
<evidence type="ECO:0000313" key="8">
    <source>
        <dbReference type="Proteomes" id="UP000524246"/>
    </source>
</evidence>
<dbReference type="Proteomes" id="UP000524246">
    <property type="component" value="Unassembled WGS sequence"/>
</dbReference>
<comment type="caution">
    <text evidence="7">The sequence shown here is derived from an EMBL/GenBank/DDBJ whole genome shotgun (WGS) entry which is preliminary data.</text>
</comment>
<dbReference type="AlphaFoldDB" id="A0A7X9FP93"/>